<name>A0A4C1YJE3_EUMVA</name>
<sequence>MTAEEERNCRFLALLQKKRAGDKKINSKDKANYIQIVIFGVGARQKEHLPLLQTVKRYGATARRRAQRKGAGVGKPQITDPFGFRGHGNNVYAYSAFKSKNFLNSALVKLVSYPSYSPDLISCDIL</sequence>
<reference evidence="1 2" key="1">
    <citation type="journal article" date="2019" name="Commun. Biol.">
        <title>The bagworm genome reveals a unique fibroin gene that provides high tensile strength.</title>
        <authorList>
            <person name="Kono N."/>
            <person name="Nakamura H."/>
            <person name="Ohtoshi R."/>
            <person name="Tomita M."/>
            <person name="Numata K."/>
            <person name="Arakawa K."/>
        </authorList>
    </citation>
    <scope>NUCLEOTIDE SEQUENCE [LARGE SCALE GENOMIC DNA]</scope>
</reference>
<keyword evidence="2" id="KW-1185">Reference proteome</keyword>
<evidence type="ECO:0008006" key="3">
    <source>
        <dbReference type="Google" id="ProtNLM"/>
    </source>
</evidence>
<organism evidence="1 2">
    <name type="scientific">Eumeta variegata</name>
    <name type="common">Bagworm moth</name>
    <name type="synonym">Eumeta japonica</name>
    <dbReference type="NCBI Taxonomy" id="151549"/>
    <lineage>
        <taxon>Eukaryota</taxon>
        <taxon>Metazoa</taxon>
        <taxon>Ecdysozoa</taxon>
        <taxon>Arthropoda</taxon>
        <taxon>Hexapoda</taxon>
        <taxon>Insecta</taxon>
        <taxon>Pterygota</taxon>
        <taxon>Neoptera</taxon>
        <taxon>Endopterygota</taxon>
        <taxon>Lepidoptera</taxon>
        <taxon>Glossata</taxon>
        <taxon>Ditrysia</taxon>
        <taxon>Tineoidea</taxon>
        <taxon>Psychidae</taxon>
        <taxon>Oiketicinae</taxon>
        <taxon>Eumeta</taxon>
    </lineage>
</organism>
<dbReference type="EMBL" id="BGZK01001211">
    <property type="protein sequence ID" value="GBP74527.1"/>
    <property type="molecule type" value="Genomic_DNA"/>
</dbReference>
<evidence type="ECO:0000313" key="1">
    <source>
        <dbReference type="EMBL" id="GBP74527.1"/>
    </source>
</evidence>
<gene>
    <name evidence="1" type="ORF">EVAR_84881_1</name>
</gene>
<accession>A0A4C1YJE3</accession>
<proteinExistence type="predicted"/>
<dbReference type="AlphaFoldDB" id="A0A4C1YJE3"/>
<evidence type="ECO:0000313" key="2">
    <source>
        <dbReference type="Proteomes" id="UP000299102"/>
    </source>
</evidence>
<protein>
    <recommendedName>
        <fullName evidence="3">Mariner Mos1 transposase</fullName>
    </recommendedName>
</protein>
<dbReference type="Proteomes" id="UP000299102">
    <property type="component" value="Unassembled WGS sequence"/>
</dbReference>
<comment type="caution">
    <text evidence="1">The sequence shown here is derived from an EMBL/GenBank/DDBJ whole genome shotgun (WGS) entry which is preliminary data.</text>
</comment>